<dbReference type="Proteomes" id="UP000180166">
    <property type="component" value="Chromosome"/>
</dbReference>
<dbReference type="EMBL" id="CP017839">
    <property type="protein sequence ID" value="APA99775.1"/>
    <property type="molecule type" value="Genomic_DNA"/>
</dbReference>
<evidence type="ECO:0000313" key="1">
    <source>
        <dbReference type="EMBL" id="APA99775.1"/>
    </source>
</evidence>
<gene>
    <name evidence="1" type="ORF">NS506_05732</name>
</gene>
<dbReference type="KEGG" id="nsr:NS506_05732"/>
<reference evidence="1 2" key="1">
    <citation type="submission" date="2016-10" db="EMBL/GenBank/DDBJ databases">
        <title>Genome sequence of Nocardia seriolae strain EM150506, isolated from Anguila japonica.</title>
        <authorList>
            <person name="Han H.-J."/>
        </authorList>
    </citation>
    <scope>NUCLEOTIDE SEQUENCE [LARGE SCALE GENOMIC DNA]</scope>
    <source>
        <strain evidence="1 2">EM150506</strain>
    </source>
</reference>
<accession>A0ABC8AZW7</accession>
<dbReference type="AlphaFoldDB" id="A0ABC8AZW7"/>
<proteinExistence type="predicted"/>
<organism evidence="1 2">
    <name type="scientific">Nocardia seriolae</name>
    <dbReference type="NCBI Taxonomy" id="37332"/>
    <lineage>
        <taxon>Bacteria</taxon>
        <taxon>Bacillati</taxon>
        <taxon>Actinomycetota</taxon>
        <taxon>Actinomycetes</taxon>
        <taxon>Mycobacteriales</taxon>
        <taxon>Nocardiaceae</taxon>
        <taxon>Nocardia</taxon>
    </lineage>
</organism>
<sequence length="37" mass="3833">MTDGTSLLNPSDIFNDTVAVTSHAMANPNSNKVIAEG</sequence>
<name>A0ABC8AZW7_9NOCA</name>
<protein>
    <submittedName>
        <fullName evidence="1">Uncharacterized protein</fullName>
    </submittedName>
</protein>
<evidence type="ECO:0000313" key="2">
    <source>
        <dbReference type="Proteomes" id="UP000180166"/>
    </source>
</evidence>